<dbReference type="InterPro" id="IPR036264">
    <property type="entry name" value="Bact_exopeptidase_dim_dom"/>
</dbReference>
<dbReference type="InterPro" id="IPR050072">
    <property type="entry name" value="Peptidase_M20A"/>
</dbReference>
<dbReference type="SUPFAM" id="SSF53187">
    <property type="entry name" value="Zn-dependent exopeptidases"/>
    <property type="match status" value="1"/>
</dbReference>
<dbReference type="Gene3D" id="3.30.70.360">
    <property type="match status" value="1"/>
</dbReference>
<proteinExistence type="predicted"/>
<dbReference type="RefSeq" id="WP_263047592.1">
    <property type="nucleotide sequence ID" value="NZ_CP106738.1"/>
</dbReference>
<dbReference type="EMBL" id="CP106738">
    <property type="protein sequence ID" value="UXX82785.1"/>
    <property type="molecule type" value="Genomic_DNA"/>
</dbReference>
<gene>
    <name evidence="4" type="ORF">N7U68_17120</name>
</gene>
<dbReference type="InterPro" id="IPR002933">
    <property type="entry name" value="Peptidase_M20"/>
</dbReference>
<evidence type="ECO:0000313" key="4">
    <source>
        <dbReference type="EMBL" id="UXX82785.1"/>
    </source>
</evidence>
<protein>
    <submittedName>
        <fullName evidence="4">M20/M25/M40 family metallo-hydrolase</fullName>
    </submittedName>
</protein>
<dbReference type="Pfam" id="PF07687">
    <property type="entry name" value="M20_dimer"/>
    <property type="match status" value="1"/>
</dbReference>
<reference evidence="4" key="1">
    <citation type="submission" date="2022-10" db="EMBL/GenBank/DDBJ databases">
        <title>Roseovarius pelagicus sp. nov., isolated from Arctic seawater.</title>
        <authorList>
            <person name="Hong Y.W."/>
            <person name="Hwang C.Y."/>
        </authorList>
    </citation>
    <scope>NUCLEOTIDE SEQUENCE</scope>
    <source>
        <strain evidence="4">HL-MP18</strain>
    </source>
</reference>
<evidence type="ECO:0000259" key="3">
    <source>
        <dbReference type="Pfam" id="PF07687"/>
    </source>
</evidence>
<keyword evidence="1" id="KW-0479">Metal-binding</keyword>
<accession>A0ABY6DB37</accession>
<dbReference type="Proteomes" id="UP001064087">
    <property type="component" value="Chromosome"/>
</dbReference>
<evidence type="ECO:0000313" key="5">
    <source>
        <dbReference type="Proteomes" id="UP001064087"/>
    </source>
</evidence>
<dbReference type="InterPro" id="IPR011650">
    <property type="entry name" value="Peptidase_M20_dimer"/>
</dbReference>
<organism evidence="4 5">
    <name type="scientific">Roseovarius pelagicus</name>
    <dbReference type="NCBI Taxonomy" id="2980108"/>
    <lineage>
        <taxon>Bacteria</taxon>
        <taxon>Pseudomonadati</taxon>
        <taxon>Pseudomonadota</taxon>
        <taxon>Alphaproteobacteria</taxon>
        <taxon>Rhodobacterales</taxon>
        <taxon>Roseobacteraceae</taxon>
        <taxon>Roseovarius</taxon>
    </lineage>
</organism>
<dbReference type="Pfam" id="PF01546">
    <property type="entry name" value="Peptidase_M20"/>
    <property type="match status" value="1"/>
</dbReference>
<evidence type="ECO:0000256" key="1">
    <source>
        <dbReference type="ARBA" id="ARBA00022723"/>
    </source>
</evidence>
<keyword evidence="2" id="KW-0378">Hydrolase</keyword>
<dbReference type="PANTHER" id="PTHR43808:SF32">
    <property type="entry name" value="ARGE_DAPE-RELATED DEACYLASE"/>
    <property type="match status" value="1"/>
</dbReference>
<dbReference type="SUPFAM" id="SSF55031">
    <property type="entry name" value="Bacterial exopeptidase dimerisation domain"/>
    <property type="match status" value="1"/>
</dbReference>
<dbReference type="PANTHER" id="PTHR43808">
    <property type="entry name" value="ACETYLORNITHINE DEACETYLASE"/>
    <property type="match status" value="1"/>
</dbReference>
<dbReference type="Gene3D" id="3.40.630.10">
    <property type="entry name" value="Zn peptidases"/>
    <property type="match status" value="1"/>
</dbReference>
<feature type="domain" description="Peptidase M20 dimerisation" evidence="3">
    <location>
        <begin position="192"/>
        <end position="319"/>
    </location>
</feature>
<sequence>MSTLSKLKQELVDQVDRDRDLLVEFLSKFVRAKSPNPPGDTRDAARCVTEFLKARDLEHRIVSPHEEMPNVIASFDCGAPGRHLVLNGHMDVFPLPTKDGWSRDPWGGEVSDGKVWGVGSCDMKQGTTSILFAYAYLHQIRDKLKGRLTLTAVSDEETFGPWGAVYLMENCPEIHGDCCFNAEPGAPTTVRIGEKAPLWMTCTVESPGAHAAYTHKAHNPVEIASAFIADLEAVEDLEVNLPGPVADALAVARDEIDRVHLKGAADVMQSFSLNIGQFNAGSIINTIPTKCTFDVDIRLPFGMTKEPVMAFMADLLEKYPQVKMEVVMDTATPAWSDPSHELVGYVQQNAKEVAGLDVLPITSLAGTDARLWRYAGVPAFSYGTTATNVAMPDEHVDIEEWIGVVKTHLLTIFDYLNAE</sequence>
<name>A0ABY6DB37_9RHOB</name>
<keyword evidence="5" id="KW-1185">Reference proteome</keyword>
<evidence type="ECO:0000256" key="2">
    <source>
        <dbReference type="ARBA" id="ARBA00022801"/>
    </source>
</evidence>